<evidence type="ECO:0000259" key="23">
    <source>
        <dbReference type="PROSITE" id="PS50011"/>
    </source>
</evidence>
<keyword evidence="2 18" id="KW-0723">Serine/threonine-protein kinase</keyword>
<dbReference type="CDD" id="cd14066">
    <property type="entry name" value="STKc_IRAK"/>
    <property type="match status" value="1"/>
</dbReference>
<keyword evidence="5 21" id="KW-0812">Transmembrane</keyword>
<dbReference type="InterPro" id="IPR011009">
    <property type="entry name" value="Kinase-like_dom_sf"/>
</dbReference>
<feature type="binding site" evidence="20">
    <location>
        <position position="559"/>
    </location>
    <ligand>
        <name>ATP</name>
        <dbReference type="ChEBI" id="CHEBI:30616"/>
    </ligand>
</feature>
<evidence type="ECO:0000256" key="3">
    <source>
        <dbReference type="ARBA" id="ARBA00022536"/>
    </source>
</evidence>
<accession>A0AAV5M241</accession>
<dbReference type="InterPro" id="IPR036426">
    <property type="entry name" value="Bulb-type_lectin_dom_sf"/>
</dbReference>
<dbReference type="SUPFAM" id="SSF51110">
    <property type="entry name" value="alpha-D-mannose-specific plant lectins"/>
    <property type="match status" value="1"/>
</dbReference>
<dbReference type="PROSITE" id="PS00107">
    <property type="entry name" value="PROTEIN_KINASE_ATP"/>
    <property type="match status" value="1"/>
</dbReference>
<evidence type="ECO:0000256" key="15">
    <source>
        <dbReference type="ARBA" id="ARBA00023180"/>
    </source>
</evidence>
<dbReference type="Pfam" id="PF00069">
    <property type="entry name" value="Pkinase"/>
    <property type="match status" value="1"/>
</dbReference>
<dbReference type="PANTHER" id="PTHR47976">
    <property type="entry name" value="G-TYPE LECTIN S-RECEPTOR-LIKE SERINE/THREONINE-PROTEIN KINASE SD2-5"/>
    <property type="match status" value="1"/>
</dbReference>
<keyword evidence="11 21" id="KW-1133">Transmembrane helix</keyword>
<reference evidence="26 27" key="1">
    <citation type="journal article" date="2021" name="Commun. Biol.">
        <title>The genome of Shorea leprosula (Dipterocarpaceae) highlights the ecological relevance of drought in aseasonal tropical rainforests.</title>
        <authorList>
            <person name="Ng K.K.S."/>
            <person name="Kobayashi M.J."/>
            <person name="Fawcett J.A."/>
            <person name="Hatakeyama M."/>
            <person name="Paape T."/>
            <person name="Ng C.H."/>
            <person name="Ang C.C."/>
            <person name="Tnah L.H."/>
            <person name="Lee C.T."/>
            <person name="Nishiyama T."/>
            <person name="Sese J."/>
            <person name="O'Brien M.J."/>
            <person name="Copetti D."/>
            <person name="Mohd Noor M.I."/>
            <person name="Ong R.C."/>
            <person name="Putra M."/>
            <person name="Sireger I.Z."/>
            <person name="Indrioko S."/>
            <person name="Kosugi Y."/>
            <person name="Izuno A."/>
            <person name="Isagi Y."/>
            <person name="Lee S.L."/>
            <person name="Shimizu K.K."/>
        </authorList>
    </citation>
    <scope>NUCLEOTIDE SEQUENCE [LARGE SCALE GENOMIC DNA]</scope>
    <source>
        <strain evidence="26">214</strain>
    </source>
</reference>
<comment type="caution">
    <text evidence="26">The sequence shown here is derived from an EMBL/GenBank/DDBJ whole genome shotgun (WGS) entry which is preliminary data.</text>
</comment>
<dbReference type="InterPro" id="IPR000719">
    <property type="entry name" value="Prot_kinase_dom"/>
</dbReference>
<evidence type="ECO:0000313" key="26">
    <source>
        <dbReference type="EMBL" id="GKV42672.1"/>
    </source>
</evidence>
<evidence type="ECO:0000256" key="14">
    <source>
        <dbReference type="ARBA" id="ARBA00023170"/>
    </source>
</evidence>
<dbReference type="EMBL" id="BPVZ01000160">
    <property type="protein sequence ID" value="GKV42672.1"/>
    <property type="molecule type" value="Genomic_DNA"/>
</dbReference>
<keyword evidence="7" id="KW-0430">Lectin</keyword>
<evidence type="ECO:0000259" key="24">
    <source>
        <dbReference type="PROSITE" id="PS50026"/>
    </source>
</evidence>
<dbReference type="Gene3D" id="3.30.200.20">
    <property type="entry name" value="Phosphorylase Kinase, domain 1"/>
    <property type="match status" value="1"/>
</dbReference>
<dbReference type="InterPro" id="IPR017441">
    <property type="entry name" value="Protein_kinase_ATP_BS"/>
</dbReference>
<dbReference type="FunFam" id="2.90.10.10:FF:000013">
    <property type="entry name" value="G-type lectin S-receptor-like serine/threonine-protein kinase LECRK1"/>
    <property type="match status" value="1"/>
</dbReference>
<evidence type="ECO:0000259" key="25">
    <source>
        <dbReference type="PROSITE" id="PS50927"/>
    </source>
</evidence>
<dbReference type="FunFam" id="3.30.200.20:FF:000059">
    <property type="entry name" value="S-receptor-like serine/threonine-protein kinase"/>
    <property type="match status" value="1"/>
</dbReference>
<dbReference type="SMART" id="SM00108">
    <property type="entry name" value="B_lectin"/>
    <property type="match status" value="1"/>
</dbReference>
<dbReference type="PIRSF" id="PIRSF000641">
    <property type="entry name" value="SRK"/>
    <property type="match status" value="1"/>
</dbReference>
<keyword evidence="12 21" id="KW-0472">Membrane</keyword>
<dbReference type="FunFam" id="1.10.510.10:FF:000237">
    <property type="entry name" value="G-type lectin S-receptor-like serine/threonine-protein kinase"/>
    <property type="match status" value="1"/>
</dbReference>
<dbReference type="AlphaFoldDB" id="A0AAV5M241"/>
<comment type="caution">
    <text evidence="19">Lacks conserved residue(s) required for the propagation of feature annotation.</text>
</comment>
<evidence type="ECO:0000256" key="12">
    <source>
        <dbReference type="ARBA" id="ARBA00023136"/>
    </source>
</evidence>
<keyword evidence="8 18" id="KW-0547">Nucleotide-binding</keyword>
<protein>
    <recommendedName>
        <fullName evidence="18">Receptor-like serine/threonine-protein kinase</fullName>
        <ecNumber evidence="18">2.7.11.1</ecNumber>
    </recommendedName>
</protein>
<evidence type="ECO:0000256" key="10">
    <source>
        <dbReference type="ARBA" id="ARBA00022840"/>
    </source>
</evidence>
<evidence type="ECO:0000313" key="27">
    <source>
        <dbReference type="Proteomes" id="UP001054252"/>
    </source>
</evidence>
<feature type="transmembrane region" description="Helical" evidence="21">
    <location>
        <begin position="468"/>
        <end position="498"/>
    </location>
</feature>
<evidence type="ECO:0000256" key="22">
    <source>
        <dbReference type="SAM" id="SignalP"/>
    </source>
</evidence>
<comment type="catalytic activity">
    <reaction evidence="17 18">
        <text>L-seryl-[protein] + ATP = O-phospho-L-seryl-[protein] + ADP + H(+)</text>
        <dbReference type="Rhea" id="RHEA:17989"/>
        <dbReference type="Rhea" id="RHEA-COMP:9863"/>
        <dbReference type="Rhea" id="RHEA-COMP:11604"/>
        <dbReference type="ChEBI" id="CHEBI:15378"/>
        <dbReference type="ChEBI" id="CHEBI:29999"/>
        <dbReference type="ChEBI" id="CHEBI:30616"/>
        <dbReference type="ChEBI" id="CHEBI:83421"/>
        <dbReference type="ChEBI" id="CHEBI:456216"/>
        <dbReference type="EC" id="2.7.11.1"/>
    </reaction>
</comment>
<dbReference type="Gene3D" id="2.90.10.10">
    <property type="entry name" value="Bulb-type lectin domain"/>
    <property type="match status" value="1"/>
</dbReference>
<comment type="catalytic activity">
    <reaction evidence="16 18">
        <text>L-threonyl-[protein] + ATP = O-phospho-L-threonyl-[protein] + ADP + H(+)</text>
        <dbReference type="Rhea" id="RHEA:46608"/>
        <dbReference type="Rhea" id="RHEA-COMP:11060"/>
        <dbReference type="Rhea" id="RHEA-COMP:11605"/>
        <dbReference type="ChEBI" id="CHEBI:15378"/>
        <dbReference type="ChEBI" id="CHEBI:30013"/>
        <dbReference type="ChEBI" id="CHEBI:30616"/>
        <dbReference type="ChEBI" id="CHEBI:61977"/>
        <dbReference type="ChEBI" id="CHEBI:456216"/>
        <dbReference type="EC" id="2.7.11.1"/>
    </reaction>
</comment>
<feature type="domain" description="EGF-like" evidence="24">
    <location>
        <begin position="305"/>
        <end position="342"/>
    </location>
</feature>
<dbReference type="InterPro" id="IPR008271">
    <property type="entry name" value="Ser/Thr_kinase_AS"/>
</dbReference>
<dbReference type="InterPro" id="IPR001480">
    <property type="entry name" value="Bulb-type_lectin_dom"/>
</dbReference>
<dbReference type="GO" id="GO:0004674">
    <property type="term" value="F:protein serine/threonine kinase activity"/>
    <property type="evidence" value="ECO:0007669"/>
    <property type="project" value="UniProtKB-KW"/>
</dbReference>
<dbReference type="SUPFAM" id="SSF56112">
    <property type="entry name" value="Protein kinase-like (PK-like)"/>
    <property type="match status" value="1"/>
</dbReference>
<dbReference type="Pfam" id="PF01453">
    <property type="entry name" value="B_lectin"/>
    <property type="match status" value="1"/>
</dbReference>
<feature type="chain" id="PRO_5043573984" description="Receptor-like serine/threonine-protein kinase" evidence="22">
    <location>
        <begin position="31"/>
        <end position="833"/>
    </location>
</feature>
<dbReference type="CDD" id="cd00028">
    <property type="entry name" value="B_lectin"/>
    <property type="match status" value="1"/>
</dbReference>
<evidence type="ECO:0000256" key="1">
    <source>
        <dbReference type="ARBA" id="ARBA00004479"/>
    </source>
</evidence>
<evidence type="ECO:0000256" key="4">
    <source>
        <dbReference type="ARBA" id="ARBA00022679"/>
    </source>
</evidence>
<dbReference type="PROSITE" id="PS50927">
    <property type="entry name" value="BULB_LECTIN"/>
    <property type="match status" value="1"/>
</dbReference>
<evidence type="ECO:0000256" key="21">
    <source>
        <dbReference type="SAM" id="Phobius"/>
    </source>
</evidence>
<evidence type="ECO:0000256" key="11">
    <source>
        <dbReference type="ARBA" id="ARBA00022989"/>
    </source>
</evidence>
<keyword evidence="6 22" id="KW-0732">Signal</keyword>
<dbReference type="GO" id="GO:0016020">
    <property type="term" value="C:membrane"/>
    <property type="evidence" value="ECO:0007669"/>
    <property type="project" value="UniProtKB-SubCell"/>
</dbReference>
<evidence type="ECO:0000256" key="18">
    <source>
        <dbReference type="PIRNR" id="PIRNR000641"/>
    </source>
</evidence>
<keyword evidence="3 19" id="KW-0245">EGF-like domain</keyword>
<dbReference type="GO" id="GO:0005524">
    <property type="term" value="F:ATP binding"/>
    <property type="evidence" value="ECO:0007669"/>
    <property type="project" value="UniProtKB-UniRule"/>
</dbReference>
<evidence type="ECO:0000256" key="5">
    <source>
        <dbReference type="ARBA" id="ARBA00022692"/>
    </source>
</evidence>
<keyword evidence="14" id="KW-0675">Receptor</keyword>
<evidence type="ECO:0000256" key="20">
    <source>
        <dbReference type="PROSITE-ProRule" id="PRU10141"/>
    </source>
</evidence>
<proteinExistence type="inferred from homology"/>
<keyword evidence="13" id="KW-1015">Disulfide bond</keyword>
<dbReference type="PANTHER" id="PTHR47976:SF105">
    <property type="entry name" value="RECEPTOR-LIKE SERINE_THREONINE-PROTEIN KINASE"/>
    <property type="match status" value="1"/>
</dbReference>
<comment type="subcellular location">
    <subcellularLocation>
        <location evidence="1">Membrane</location>
        <topology evidence="1">Single-pass type I membrane protein</topology>
    </subcellularLocation>
</comment>
<feature type="domain" description="Bulb-type lectin" evidence="25">
    <location>
        <begin position="34"/>
        <end position="159"/>
    </location>
</feature>
<evidence type="ECO:0000256" key="2">
    <source>
        <dbReference type="ARBA" id="ARBA00022527"/>
    </source>
</evidence>
<evidence type="ECO:0000256" key="13">
    <source>
        <dbReference type="ARBA" id="ARBA00023157"/>
    </source>
</evidence>
<dbReference type="InterPro" id="IPR000742">
    <property type="entry name" value="EGF"/>
</dbReference>
<dbReference type="PROSITE" id="PS50026">
    <property type="entry name" value="EGF_3"/>
    <property type="match status" value="1"/>
</dbReference>
<evidence type="ECO:0000256" key="17">
    <source>
        <dbReference type="ARBA" id="ARBA00048679"/>
    </source>
</evidence>
<dbReference type="PROSITE" id="PS50011">
    <property type="entry name" value="PROTEIN_KINASE_DOM"/>
    <property type="match status" value="1"/>
</dbReference>
<keyword evidence="4 18" id="KW-0808">Transferase</keyword>
<feature type="signal peptide" evidence="22">
    <location>
        <begin position="1"/>
        <end position="30"/>
    </location>
</feature>
<comment type="similarity">
    <text evidence="18">Belongs to the protein kinase superfamily. Ser/Thr protein kinase family.</text>
</comment>
<dbReference type="Gene3D" id="1.10.510.10">
    <property type="entry name" value="Transferase(Phosphotransferase) domain 1"/>
    <property type="match status" value="1"/>
</dbReference>
<dbReference type="Proteomes" id="UP001054252">
    <property type="component" value="Unassembled WGS sequence"/>
</dbReference>
<evidence type="ECO:0000256" key="19">
    <source>
        <dbReference type="PROSITE-ProRule" id="PRU00076"/>
    </source>
</evidence>
<keyword evidence="15" id="KW-0325">Glycoprotein</keyword>
<dbReference type="InterPro" id="IPR024171">
    <property type="entry name" value="SRK-like_kinase"/>
</dbReference>
<dbReference type="SMART" id="SM00220">
    <property type="entry name" value="S_TKc"/>
    <property type="match status" value="1"/>
</dbReference>
<dbReference type="EC" id="2.7.11.1" evidence="18"/>
<keyword evidence="9 18" id="KW-0418">Kinase</keyword>
<evidence type="ECO:0000256" key="7">
    <source>
        <dbReference type="ARBA" id="ARBA00022734"/>
    </source>
</evidence>
<evidence type="ECO:0000256" key="16">
    <source>
        <dbReference type="ARBA" id="ARBA00047899"/>
    </source>
</evidence>
<dbReference type="InterPro" id="IPR051343">
    <property type="entry name" value="G-type_lectin_kinases/EP1-like"/>
</dbReference>
<evidence type="ECO:0000256" key="8">
    <source>
        <dbReference type="ARBA" id="ARBA00022741"/>
    </source>
</evidence>
<keyword evidence="10 18" id="KW-0067">ATP-binding</keyword>
<keyword evidence="27" id="KW-1185">Reference proteome</keyword>
<evidence type="ECO:0000256" key="9">
    <source>
        <dbReference type="ARBA" id="ARBA00022777"/>
    </source>
</evidence>
<feature type="domain" description="Protein kinase" evidence="23">
    <location>
        <begin position="531"/>
        <end position="801"/>
    </location>
</feature>
<dbReference type="GO" id="GO:0030246">
    <property type="term" value="F:carbohydrate binding"/>
    <property type="evidence" value="ECO:0007669"/>
    <property type="project" value="UniProtKB-KW"/>
</dbReference>
<name>A0AAV5M241_9ROSI</name>
<gene>
    <name evidence="26" type="ORF">SLEP1_g50050</name>
</gene>
<evidence type="ECO:0000256" key="6">
    <source>
        <dbReference type="ARBA" id="ARBA00022729"/>
    </source>
</evidence>
<organism evidence="26 27">
    <name type="scientific">Rubroshorea leprosula</name>
    <dbReference type="NCBI Taxonomy" id="152421"/>
    <lineage>
        <taxon>Eukaryota</taxon>
        <taxon>Viridiplantae</taxon>
        <taxon>Streptophyta</taxon>
        <taxon>Embryophyta</taxon>
        <taxon>Tracheophyta</taxon>
        <taxon>Spermatophyta</taxon>
        <taxon>Magnoliopsida</taxon>
        <taxon>eudicotyledons</taxon>
        <taxon>Gunneridae</taxon>
        <taxon>Pentapetalae</taxon>
        <taxon>rosids</taxon>
        <taxon>malvids</taxon>
        <taxon>Malvales</taxon>
        <taxon>Dipterocarpaceae</taxon>
        <taxon>Rubroshorea</taxon>
    </lineage>
</organism>
<sequence length="833" mass="94127">MPCHAMISSLAPFRNPLLILPTSFFLLAAAQEGTRNVSVGDVLHADDRNLTWQSPSGVFEFGFRRVPDQQGLFLLAIWFANIPDKTIVWSANGDNPVEVQSRVELTSNGLVLTARSGMELWWSNSTQDGTGGVSHAAMLDTGNFVIKGRNSNNIWESFQNPTDTILPGQELGLDSILSSAISRTSYKKGRFQLRFTSEYLVLNQIDVVTGKPFQFYLNITDGSRLIFNKSGYIQIRKSSGSLVDIAPENTVPKQDSYYRATLGFDGVFTLYSHSKTSYRGATWASWWYRPNNPDICSSFVRTDRREDPRGSGPCGYNSICQPNQDGRATCRCPYGFSVLDAENPLFGCRPNYQSKPEDCNGEGPTIGVDRFEFNTMQFADWPLSDYEILQPVNETECSIACLIDCNCVVAILEAPELNNGTGRCWKKQLPLSNGWFNQEQINRKVFIKVLKLGESPNPNPSKKRQNQVILILSVLLGTSAFFNFFTLAVISLFLFCFYQRKLKDLNRVNRKGKIETNLHSFTYKELEDATNGFKEELGKGSFGTVYKGELSRNYVAVKKLDKVVQEGEKEFKTEVDVIGQTHHRNLVRLLGYCDEAEHRLLVYELMQNGSLASFLFGVLRPSWQQRLRIASGIARGLTYLHEECSTQIIHCDIKPQNILLDDSFIAKISDFGLAKLLINSKSHTLTGIRGTKGYVAPEWFKSTPVTVKVDVYSFGVVLLEIICCRRCVRFEMEEAVMLTEWAYECYSEGDLGKLVENDEEARKDMERVEMLVKVAMWCVQDEPSQRPNMRTVTMMLEGVVLVPVPPCPFPFSFTRQDSSNKDIFDSSKFIRSR</sequence>
<dbReference type="PROSITE" id="PS00108">
    <property type="entry name" value="PROTEIN_KINASE_ST"/>
    <property type="match status" value="1"/>
</dbReference>